<dbReference type="InterPro" id="IPR000172">
    <property type="entry name" value="GMC_OxRdtase_N"/>
</dbReference>
<keyword evidence="2" id="KW-0285">Flavoprotein</keyword>
<dbReference type="Gene3D" id="3.50.50.60">
    <property type="entry name" value="FAD/NAD(P)-binding domain"/>
    <property type="match status" value="2"/>
</dbReference>
<sequence length="576" mass="62312">MGVALLLGLQYWWYCGVDIYETLPDAIQEVDVIIAGGGTAGCVVAGRLAEADPGLSILVIEGGPNNLDVPTIVHPVLFLSALIQTSNTTIFYQGVKESQLNDRELIVPSGGTLGGGSSINLMMYSRAQRSDFNAWNVPGWSTEDMIPYLRKLETYHGPGSKAVHGFDGPVNVSGGTYRANRSESDWIQAAGKVGYPEIEDLASLDANNGVQRALRYIGTDGTRQDVAYKYVHPKIKSGNYPNLHVVVNSQVKRVIFDNKRASGVEYRPNPKVHPDAASRTIRARKLVIVSSGALGTPSVLERSGLGNPEILKKAGVDVVVDLPGNETIDALVGGRLDVGKLIQENAPILGWNAMDITCKIRPTDAEVAALGPNFQAAWDKDYKNDPNKPLALGSLINAFPGDPSLVPADQYFAMSSGGKPNITTGFFSDAQGVDIKKHVWAYKKQREIFRRMETYRGELAMLHPPFSPNSSAALVHLNDKPPTNVTDIVYTPEDDKVIEDYLRGHVETTWHSLGTCKMGPREEKGVVDSNLSVYGVEGLKIADLSIPPHNVAANTMNTAVAIAEKAADIFIKELGL</sequence>
<dbReference type="GO" id="GO:0016614">
    <property type="term" value="F:oxidoreductase activity, acting on CH-OH group of donors"/>
    <property type="evidence" value="ECO:0007669"/>
    <property type="project" value="InterPro"/>
</dbReference>
<feature type="binding site" evidence="2">
    <location>
        <position position="251"/>
    </location>
    <ligand>
        <name>FAD</name>
        <dbReference type="ChEBI" id="CHEBI:57692"/>
    </ligand>
</feature>
<feature type="signal peptide" evidence="3">
    <location>
        <begin position="1"/>
        <end position="16"/>
    </location>
</feature>
<feature type="binding site" evidence="2">
    <location>
        <begin position="510"/>
        <end position="511"/>
    </location>
    <ligand>
        <name>FAD</name>
        <dbReference type="ChEBI" id="CHEBI:57692"/>
    </ligand>
</feature>
<dbReference type="OrthoDB" id="269227at2759"/>
<comment type="similarity">
    <text evidence="1">Belongs to the GMC oxidoreductase family.</text>
</comment>
<dbReference type="GO" id="GO:0050660">
    <property type="term" value="F:flavin adenine dinucleotide binding"/>
    <property type="evidence" value="ECO:0007669"/>
    <property type="project" value="InterPro"/>
</dbReference>
<feature type="chain" id="PRO_5040468001" evidence="3">
    <location>
        <begin position="17"/>
        <end position="576"/>
    </location>
</feature>
<evidence type="ECO:0000256" key="1">
    <source>
        <dbReference type="ARBA" id="ARBA00010790"/>
    </source>
</evidence>
<keyword evidence="6" id="KW-1185">Reference proteome</keyword>
<dbReference type="InterPro" id="IPR036188">
    <property type="entry name" value="FAD/NAD-bd_sf"/>
</dbReference>
<protein>
    <submittedName>
        <fullName evidence="5">Alcohol oxidase</fullName>
    </submittedName>
</protein>
<comment type="cofactor">
    <cofactor evidence="2">
        <name>FAD</name>
        <dbReference type="ChEBI" id="CHEBI:57692"/>
    </cofactor>
</comment>
<dbReference type="AlphaFoldDB" id="A0A9P4N0P2"/>
<keyword evidence="2" id="KW-0274">FAD</keyword>
<dbReference type="EMBL" id="ML986655">
    <property type="protein sequence ID" value="KAF2261567.1"/>
    <property type="molecule type" value="Genomic_DNA"/>
</dbReference>
<dbReference type="Proteomes" id="UP000800093">
    <property type="component" value="Unassembled WGS sequence"/>
</dbReference>
<dbReference type="PANTHER" id="PTHR11552">
    <property type="entry name" value="GLUCOSE-METHANOL-CHOLINE GMC OXIDOREDUCTASE"/>
    <property type="match status" value="1"/>
</dbReference>
<accession>A0A9P4N0P2</accession>
<evidence type="ECO:0000313" key="5">
    <source>
        <dbReference type="EMBL" id="KAF2261567.1"/>
    </source>
</evidence>
<dbReference type="Pfam" id="PF00732">
    <property type="entry name" value="GMC_oxred_N"/>
    <property type="match status" value="1"/>
</dbReference>
<proteinExistence type="inferred from homology"/>
<evidence type="ECO:0000256" key="3">
    <source>
        <dbReference type="SAM" id="SignalP"/>
    </source>
</evidence>
<dbReference type="PIRSF" id="PIRSF000137">
    <property type="entry name" value="Alcohol_oxidase"/>
    <property type="match status" value="1"/>
</dbReference>
<feature type="domain" description="Glucose-methanol-choline oxidoreductase N-terminal" evidence="4">
    <location>
        <begin position="292"/>
        <end position="306"/>
    </location>
</feature>
<reference evidence="6" key="1">
    <citation type="journal article" date="2020" name="Stud. Mycol.">
        <title>101 Dothideomycetes genomes: A test case for predicting lifestyles and emergence of pathogens.</title>
        <authorList>
            <person name="Haridas S."/>
            <person name="Albert R."/>
            <person name="Binder M."/>
            <person name="Bloem J."/>
            <person name="LaButti K."/>
            <person name="Salamov A."/>
            <person name="Andreopoulos B."/>
            <person name="Baker S."/>
            <person name="Barry K."/>
            <person name="Bills G."/>
            <person name="Bluhm B."/>
            <person name="Cannon C."/>
            <person name="Castanera R."/>
            <person name="Culley D."/>
            <person name="Daum C."/>
            <person name="Ezra D."/>
            <person name="Gonzalez J."/>
            <person name="Henrissat B."/>
            <person name="Kuo A."/>
            <person name="Liang C."/>
            <person name="Lipzen A."/>
            <person name="Lutzoni F."/>
            <person name="Magnuson J."/>
            <person name="Mondo S."/>
            <person name="Nolan M."/>
            <person name="Ohm R."/>
            <person name="Pangilinan J."/>
            <person name="Park H.-J."/>
            <person name="Ramirez L."/>
            <person name="Alfaro M."/>
            <person name="Sun H."/>
            <person name="Tritt A."/>
            <person name="Yoshinaga Y."/>
            <person name="Zwiers L.-H."/>
            <person name="Turgeon B."/>
            <person name="Goodwin S."/>
            <person name="Spatafora J."/>
            <person name="Crous P."/>
            <person name="Grigoriev I."/>
        </authorList>
    </citation>
    <scope>NUCLEOTIDE SEQUENCE [LARGE SCALE GENOMIC DNA]</scope>
    <source>
        <strain evidence="6">CBS 304.66</strain>
    </source>
</reference>
<evidence type="ECO:0000256" key="2">
    <source>
        <dbReference type="PIRSR" id="PIRSR000137-2"/>
    </source>
</evidence>
<dbReference type="InterPro" id="IPR007867">
    <property type="entry name" value="GMC_OxRtase_C"/>
</dbReference>
<name>A0A9P4N0P2_9PLEO</name>
<gene>
    <name evidence="5" type="ORF">CC78DRAFT_555020</name>
</gene>
<evidence type="ECO:0000259" key="4">
    <source>
        <dbReference type="PROSITE" id="PS00624"/>
    </source>
</evidence>
<dbReference type="InterPro" id="IPR012132">
    <property type="entry name" value="GMC_OxRdtase"/>
</dbReference>
<comment type="caution">
    <text evidence="5">The sequence shown here is derived from an EMBL/GenBank/DDBJ whole genome shotgun (WGS) entry which is preliminary data.</text>
</comment>
<dbReference type="PANTHER" id="PTHR11552:SF78">
    <property type="entry name" value="GLUCOSE-METHANOL-CHOLINE OXIDOREDUCTASE N-TERMINAL DOMAIN-CONTAINING PROTEIN"/>
    <property type="match status" value="1"/>
</dbReference>
<keyword evidence="3" id="KW-0732">Signal</keyword>
<dbReference type="SUPFAM" id="SSF54373">
    <property type="entry name" value="FAD-linked reductases, C-terminal domain"/>
    <property type="match status" value="1"/>
</dbReference>
<dbReference type="PROSITE" id="PS00624">
    <property type="entry name" value="GMC_OXRED_2"/>
    <property type="match status" value="1"/>
</dbReference>
<organism evidence="5 6">
    <name type="scientific">Lojkania enalia</name>
    <dbReference type="NCBI Taxonomy" id="147567"/>
    <lineage>
        <taxon>Eukaryota</taxon>
        <taxon>Fungi</taxon>
        <taxon>Dikarya</taxon>
        <taxon>Ascomycota</taxon>
        <taxon>Pezizomycotina</taxon>
        <taxon>Dothideomycetes</taxon>
        <taxon>Pleosporomycetidae</taxon>
        <taxon>Pleosporales</taxon>
        <taxon>Pleosporales incertae sedis</taxon>
        <taxon>Lojkania</taxon>
    </lineage>
</organism>
<dbReference type="Pfam" id="PF05199">
    <property type="entry name" value="GMC_oxred_C"/>
    <property type="match status" value="1"/>
</dbReference>
<dbReference type="SUPFAM" id="SSF51905">
    <property type="entry name" value="FAD/NAD(P)-binding domain"/>
    <property type="match status" value="1"/>
</dbReference>
<evidence type="ECO:0000313" key="6">
    <source>
        <dbReference type="Proteomes" id="UP000800093"/>
    </source>
</evidence>
<dbReference type="Gene3D" id="3.30.560.10">
    <property type="entry name" value="Glucose Oxidase, domain 3"/>
    <property type="match status" value="2"/>
</dbReference>